<organism evidence="8 9">
    <name type="scientific">Spodoptera litura</name>
    <name type="common">Asian cotton leafworm</name>
    <dbReference type="NCBI Taxonomy" id="69820"/>
    <lineage>
        <taxon>Eukaryota</taxon>
        <taxon>Metazoa</taxon>
        <taxon>Ecdysozoa</taxon>
        <taxon>Arthropoda</taxon>
        <taxon>Hexapoda</taxon>
        <taxon>Insecta</taxon>
        <taxon>Pterygota</taxon>
        <taxon>Neoptera</taxon>
        <taxon>Endopterygota</taxon>
        <taxon>Lepidoptera</taxon>
        <taxon>Glossata</taxon>
        <taxon>Ditrysia</taxon>
        <taxon>Noctuoidea</taxon>
        <taxon>Noctuidae</taxon>
        <taxon>Amphipyrinae</taxon>
        <taxon>Spodoptera</taxon>
    </lineage>
</organism>
<accession>A0A9J7E2M4</accession>
<dbReference type="KEGG" id="sliu:111354190"/>
<feature type="compositionally biased region" description="Pro residues" evidence="6">
    <location>
        <begin position="533"/>
        <end position="543"/>
    </location>
</feature>
<keyword evidence="4" id="KW-0804">Transcription</keyword>
<proteinExistence type="predicted"/>
<dbReference type="OrthoDB" id="8186171at2759"/>
<dbReference type="GO" id="GO:0045746">
    <property type="term" value="P:negative regulation of Notch signaling pathway"/>
    <property type="evidence" value="ECO:0007669"/>
    <property type="project" value="InterPro"/>
</dbReference>
<reference evidence="9" key="1">
    <citation type="submission" date="2025-08" db="UniProtKB">
        <authorList>
            <consortium name="RefSeq"/>
        </authorList>
    </citation>
    <scope>IDENTIFICATION</scope>
    <source>
        <strain evidence="9">Ishihara</strain>
        <tissue evidence="9">Whole body</tissue>
    </source>
</reference>
<evidence type="ECO:0000256" key="2">
    <source>
        <dbReference type="ARBA" id="ARBA00022491"/>
    </source>
</evidence>
<evidence type="ECO:0000256" key="3">
    <source>
        <dbReference type="ARBA" id="ARBA00023015"/>
    </source>
</evidence>
<evidence type="ECO:0000256" key="5">
    <source>
        <dbReference type="ARBA" id="ARBA00023242"/>
    </source>
</evidence>
<keyword evidence="8" id="KW-1185">Reference proteome</keyword>
<protein>
    <submittedName>
        <fullName evidence="9">Protein insensitive-like</fullName>
    </submittedName>
</protein>
<dbReference type="GO" id="GO:0005634">
    <property type="term" value="C:nucleus"/>
    <property type="evidence" value="ECO:0007669"/>
    <property type="project" value="UniProtKB-SubCell"/>
</dbReference>
<dbReference type="Pfam" id="PF10523">
    <property type="entry name" value="BEN"/>
    <property type="match status" value="1"/>
</dbReference>
<feature type="region of interest" description="Disordered" evidence="6">
    <location>
        <begin position="140"/>
        <end position="184"/>
    </location>
</feature>
<evidence type="ECO:0000313" key="9">
    <source>
        <dbReference type="RefSeq" id="XP_022823300.1"/>
    </source>
</evidence>
<evidence type="ECO:0000256" key="6">
    <source>
        <dbReference type="SAM" id="MobiDB-lite"/>
    </source>
</evidence>
<dbReference type="AlphaFoldDB" id="A0A9J7E2M4"/>
<dbReference type="GeneID" id="111354190"/>
<sequence length="543" mass="62511">MRPVNFRYRGSSRDEWVIVEWPTKKRDLVNMLSILCPSQFVKAGRYVNLHWAGREHSALVVAVSNDRQRLESMMKRPRSPVAGPSRSRKMEEIDGDYSSSASSWKPSDDDTTSSADSDEDIQAIRKHKIIAKKRRLLNRHSMNNLVTPKHRSPPIESRSESSLKSLHRKNVKSQDGRINKGCTDSSLPALARNISAERKNQNIQPITRADYLYRIENLLTSFECLLHSIMERRNNMSPKARRLEESPQATQWHKSPEAREEWHEPPDAPEWHEPPETQQWRESLEAPQRHESSELSKSSESLDAQAYNRKQQRKHMNGFLDEAQAGPSRPVESTEEDHEDEFDRSDDEVLISNKFSKVLNKEIHRMKRDKNINLKTIEKSIKRLADELKISKAITEFKANEENENNITTIQPIQKLDKEWIGIGTGKTLVHKDKFKNVNWKSYSIATRTLLLAVFPRRILATHSLTGKKSPAFLHKPAKLCLDPQTVADVIYEIMDKFGVEESLVRATITTKCSDEAKMLKMRHDKREDDENIPPPPNADGNA</sequence>
<keyword evidence="3" id="KW-0805">Transcription regulation</keyword>
<evidence type="ECO:0000256" key="4">
    <source>
        <dbReference type="ARBA" id="ARBA00023163"/>
    </source>
</evidence>
<feature type="compositionally biased region" description="Basic and acidic residues" evidence="6">
    <location>
        <begin position="254"/>
        <end position="275"/>
    </location>
</feature>
<dbReference type="InterPro" id="IPR018379">
    <property type="entry name" value="BEN_domain"/>
</dbReference>
<dbReference type="PANTHER" id="PTHR35346">
    <property type="entry name" value="BEN DOMAIN-CONTAINING PROTEIN 6"/>
    <property type="match status" value="1"/>
</dbReference>
<dbReference type="GO" id="GO:0045666">
    <property type="term" value="P:positive regulation of neuron differentiation"/>
    <property type="evidence" value="ECO:0007669"/>
    <property type="project" value="InterPro"/>
</dbReference>
<feature type="region of interest" description="Disordered" evidence="6">
    <location>
        <begin position="522"/>
        <end position="543"/>
    </location>
</feature>
<keyword evidence="5" id="KW-0539">Nucleus</keyword>
<feature type="compositionally biased region" description="Basic and acidic residues" evidence="6">
    <location>
        <begin position="282"/>
        <end position="294"/>
    </location>
</feature>
<dbReference type="Gene3D" id="1.10.10.2590">
    <property type="entry name" value="BEN domain"/>
    <property type="match status" value="1"/>
</dbReference>
<dbReference type="SMART" id="SM01025">
    <property type="entry name" value="BEN"/>
    <property type="match status" value="1"/>
</dbReference>
<keyword evidence="2" id="KW-0678">Repressor</keyword>
<dbReference type="PROSITE" id="PS51457">
    <property type="entry name" value="BEN"/>
    <property type="match status" value="1"/>
</dbReference>
<feature type="compositionally biased region" description="Low complexity" evidence="6">
    <location>
        <begin position="96"/>
        <end position="105"/>
    </location>
</feature>
<dbReference type="RefSeq" id="XP_022823300.1">
    <property type="nucleotide sequence ID" value="XM_022967532.1"/>
</dbReference>
<dbReference type="GO" id="GO:0003714">
    <property type="term" value="F:transcription corepressor activity"/>
    <property type="evidence" value="ECO:0007669"/>
    <property type="project" value="InterPro"/>
</dbReference>
<dbReference type="PANTHER" id="PTHR35346:SF1">
    <property type="entry name" value="BEN DOMAIN-CONTAINING PROTEIN 6"/>
    <property type="match status" value="1"/>
</dbReference>
<gene>
    <name evidence="9" type="primary">LOC111354190</name>
</gene>
<dbReference type="GO" id="GO:0003677">
    <property type="term" value="F:DNA binding"/>
    <property type="evidence" value="ECO:0007669"/>
    <property type="project" value="InterPro"/>
</dbReference>
<evidence type="ECO:0000256" key="1">
    <source>
        <dbReference type="ARBA" id="ARBA00004123"/>
    </source>
</evidence>
<feature type="domain" description="BEN" evidence="7">
    <location>
        <begin position="424"/>
        <end position="520"/>
    </location>
</feature>
<name>A0A9J7E2M4_SPOLT</name>
<dbReference type="Proteomes" id="UP000301870">
    <property type="component" value="Chromosome 17"/>
</dbReference>
<feature type="compositionally biased region" description="Acidic residues" evidence="6">
    <location>
        <begin position="333"/>
        <end position="345"/>
    </location>
</feature>
<evidence type="ECO:0000313" key="8">
    <source>
        <dbReference type="Proteomes" id="UP000301870"/>
    </source>
</evidence>
<comment type="subcellular location">
    <subcellularLocation>
        <location evidence="1">Nucleus</location>
    </subcellularLocation>
</comment>
<feature type="region of interest" description="Disordered" evidence="6">
    <location>
        <begin position="237"/>
        <end position="302"/>
    </location>
</feature>
<evidence type="ECO:0000259" key="7">
    <source>
        <dbReference type="PROSITE" id="PS51457"/>
    </source>
</evidence>
<feature type="region of interest" description="Disordered" evidence="6">
    <location>
        <begin position="321"/>
        <end position="345"/>
    </location>
</feature>
<feature type="region of interest" description="Disordered" evidence="6">
    <location>
        <begin position="69"/>
        <end position="120"/>
    </location>
</feature>
<dbReference type="InterPro" id="IPR037496">
    <property type="entry name" value="BEND6-like"/>
</dbReference>